<dbReference type="CDD" id="cd05236">
    <property type="entry name" value="FAR-N_SDR_e"/>
    <property type="match status" value="1"/>
</dbReference>
<keyword evidence="4" id="KW-0812">Transmembrane</keyword>
<keyword evidence="7" id="KW-0472">Membrane</keyword>
<evidence type="ECO:0000256" key="9">
    <source>
        <dbReference type="RuleBase" id="RU363097"/>
    </source>
</evidence>
<evidence type="ECO:0000256" key="1">
    <source>
        <dbReference type="ARBA" id="ARBA00004141"/>
    </source>
</evidence>
<organism evidence="12">
    <name type="scientific">Notodromas monacha</name>
    <dbReference type="NCBI Taxonomy" id="399045"/>
    <lineage>
        <taxon>Eukaryota</taxon>
        <taxon>Metazoa</taxon>
        <taxon>Ecdysozoa</taxon>
        <taxon>Arthropoda</taxon>
        <taxon>Crustacea</taxon>
        <taxon>Oligostraca</taxon>
        <taxon>Ostracoda</taxon>
        <taxon>Podocopa</taxon>
        <taxon>Podocopida</taxon>
        <taxon>Cypridocopina</taxon>
        <taxon>Cypridoidea</taxon>
        <taxon>Cyprididae</taxon>
        <taxon>Notodromas</taxon>
    </lineage>
</organism>
<evidence type="ECO:0000313" key="12">
    <source>
        <dbReference type="EMBL" id="CAD7273848.1"/>
    </source>
</evidence>
<dbReference type="Proteomes" id="UP000678499">
    <property type="component" value="Unassembled WGS sequence"/>
</dbReference>
<dbReference type="PANTHER" id="PTHR11011:SF116">
    <property type="entry name" value="FATTY ACYL-COA REDUCTASE CG5065-RELATED"/>
    <property type="match status" value="1"/>
</dbReference>
<dbReference type="FunFam" id="3.40.50.720:FF:000143">
    <property type="entry name" value="Fatty acyl-CoA reductase"/>
    <property type="match status" value="1"/>
</dbReference>
<dbReference type="EMBL" id="CAJPEX010000179">
    <property type="protein sequence ID" value="CAG0914000.1"/>
    <property type="molecule type" value="Genomic_DNA"/>
</dbReference>
<dbReference type="GO" id="GO:0080019">
    <property type="term" value="F:alcohol-forming very long-chain fatty acyl-CoA reductase activity"/>
    <property type="evidence" value="ECO:0007669"/>
    <property type="project" value="InterPro"/>
</dbReference>
<evidence type="ECO:0000256" key="2">
    <source>
        <dbReference type="ARBA" id="ARBA00005928"/>
    </source>
</evidence>
<dbReference type="InterPro" id="IPR033640">
    <property type="entry name" value="FAR_C"/>
</dbReference>
<reference evidence="12" key="1">
    <citation type="submission" date="2020-11" db="EMBL/GenBank/DDBJ databases">
        <authorList>
            <person name="Tran Van P."/>
        </authorList>
    </citation>
    <scope>NUCLEOTIDE SEQUENCE</scope>
</reference>
<dbReference type="GO" id="GO:0016020">
    <property type="term" value="C:membrane"/>
    <property type="evidence" value="ECO:0007669"/>
    <property type="project" value="UniProtKB-SubCell"/>
</dbReference>
<dbReference type="OrthoDB" id="429813at2759"/>
<comment type="catalytic activity">
    <reaction evidence="8 9">
        <text>a long-chain fatty acyl-CoA + 2 NADPH + 2 H(+) = a long-chain primary fatty alcohol + 2 NADP(+) + CoA</text>
        <dbReference type="Rhea" id="RHEA:52716"/>
        <dbReference type="ChEBI" id="CHEBI:15378"/>
        <dbReference type="ChEBI" id="CHEBI:57287"/>
        <dbReference type="ChEBI" id="CHEBI:57783"/>
        <dbReference type="ChEBI" id="CHEBI:58349"/>
        <dbReference type="ChEBI" id="CHEBI:77396"/>
        <dbReference type="ChEBI" id="CHEBI:83139"/>
        <dbReference type="EC" id="1.2.1.84"/>
    </reaction>
</comment>
<comment type="similarity">
    <text evidence="2 9">Belongs to the fatty acyl-CoA reductase family.</text>
</comment>
<dbReference type="GO" id="GO:0102965">
    <property type="term" value="F:alcohol-forming long-chain fatty acyl-CoA reductase activity"/>
    <property type="evidence" value="ECO:0007669"/>
    <property type="project" value="UniProtKB-EC"/>
</dbReference>
<feature type="non-terminal residue" evidence="12">
    <location>
        <position position="1"/>
    </location>
</feature>
<keyword evidence="6 9" id="KW-0443">Lipid metabolism</keyword>
<keyword evidence="9" id="KW-0521">NADP</keyword>
<dbReference type="Gene3D" id="3.40.50.720">
    <property type="entry name" value="NAD(P)-binding Rossmann-like Domain"/>
    <property type="match status" value="1"/>
</dbReference>
<dbReference type="GO" id="GO:0005777">
    <property type="term" value="C:peroxisome"/>
    <property type="evidence" value="ECO:0007669"/>
    <property type="project" value="TreeGrafter"/>
</dbReference>
<evidence type="ECO:0000256" key="5">
    <source>
        <dbReference type="ARBA" id="ARBA00022989"/>
    </source>
</evidence>
<feature type="domain" description="Fatty acyl-CoA reductase C-terminal" evidence="10">
    <location>
        <begin position="379"/>
        <end position="467"/>
    </location>
</feature>
<sequence length="481" mass="53851">MVALKPTPIQCNELPASGGASQIAEFFEGKCIFVTGATGFIGKLLVEKLLRSCPGIKKIYLLVREKKGQHVQERVDHVLQSKAFDYIREKNPQNLDKVVAVAGDLTLPNLGISFEDEQSLIRDVSVVFHSAATVKFDEPLKNAINMNVTGTLSVVNLSKKFHDLKAFVHVSTAYCNCDRKVIEEKIYPTEHDPEKVVEMNSWLADDAMNNLSESLRGKKPNTYTYTKALTEALLGKVGAGMPIAIFRPTIVANAYNEPYPAWVDSANGCGGLMVAVANGVWRYSNTVPGAIADIVPADFCINAMISLAWNLANSTRTQEIGVYNFSCGKKALSWEKAMGLVCTSARSDSCFETTLWYPSHSQYTDSRIFKLRTLLGEALPAYVIDVFLKVLGKRPMAKRLYEKIQRNAAELQYFMNGTWEFKTMNVKELWHKLNREDKKTFGFDIEDLDVEKFVYSGLFGVRTYYLKNDPKTVASSHKRIQ</sequence>
<dbReference type="InterPro" id="IPR036291">
    <property type="entry name" value="NAD(P)-bd_dom_sf"/>
</dbReference>
<evidence type="ECO:0000259" key="10">
    <source>
        <dbReference type="Pfam" id="PF03015"/>
    </source>
</evidence>
<evidence type="ECO:0000256" key="6">
    <source>
        <dbReference type="ARBA" id="ARBA00023098"/>
    </source>
</evidence>
<gene>
    <name evidence="12" type="ORF">NMOB1V02_LOCUS1717</name>
</gene>
<dbReference type="InterPro" id="IPR026055">
    <property type="entry name" value="FAR"/>
</dbReference>
<evidence type="ECO:0000256" key="7">
    <source>
        <dbReference type="ARBA" id="ARBA00023136"/>
    </source>
</evidence>
<keyword evidence="5" id="KW-1133">Transmembrane helix</keyword>
<dbReference type="PANTHER" id="PTHR11011">
    <property type="entry name" value="MALE STERILITY PROTEIN 2-RELATED"/>
    <property type="match status" value="1"/>
</dbReference>
<keyword evidence="3 9" id="KW-0444">Lipid biosynthesis</keyword>
<keyword evidence="13" id="KW-1185">Reference proteome</keyword>
<evidence type="ECO:0000313" key="13">
    <source>
        <dbReference type="Proteomes" id="UP000678499"/>
    </source>
</evidence>
<evidence type="ECO:0000259" key="11">
    <source>
        <dbReference type="Pfam" id="PF07993"/>
    </source>
</evidence>
<evidence type="ECO:0000256" key="8">
    <source>
        <dbReference type="ARBA" id="ARBA00052530"/>
    </source>
</evidence>
<comment type="function">
    <text evidence="9">Catalyzes the reduction of fatty acyl-CoA to fatty alcohols.</text>
</comment>
<dbReference type="AlphaFoldDB" id="A0A7R9GAH9"/>
<dbReference type="CDD" id="cd09071">
    <property type="entry name" value="FAR_C"/>
    <property type="match status" value="1"/>
</dbReference>
<proteinExistence type="inferred from homology"/>
<dbReference type="InterPro" id="IPR013120">
    <property type="entry name" value="FAR_NAD-bd"/>
</dbReference>
<feature type="domain" description="Thioester reductase (TE)" evidence="11">
    <location>
        <begin position="34"/>
        <end position="304"/>
    </location>
</feature>
<evidence type="ECO:0000256" key="3">
    <source>
        <dbReference type="ARBA" id="ARBA00022516"/>
    </source>
</evidence>
<name>A0A7R9GAH9_9CRUS</name>
<dbReference type="GO" id="GO:0035336">
    <property type="term" value="P:long-chain fatty-acyl-CoA metabolic process"/>
    <property type="evidence" value="ECO:0007669"/>
    <property type="project" value="TreeGrafter"/>
</dbReference>
<dbReference type="Pfam" id="PF03015">
    <property type="entry name" value="Sterile"/>
    <property type="match status" value="1"/>
</dbReference>
<dbReference type="Pfam" id="PF07993">
    <property type="entry name" value="NAD_binding_4"/>
    <property type="match status" value="1"/>
</dbReference>
<dbReference type="SUPFAM" id="SSF51735">
    <property type="entry name" value="NAD(P)-binding Rossmann-fold domains"/>
    <property type="match status" value="1"/>
</dbReference>
<accession>A0A7R9GAH9</accession>
<dbReference type="EC" id="1.2.1.84" evidence="9"/>
<evidence type="ECO:0000256" key="4">
    <source>
        <dbReference type="ARBA" id="ARBA00022692"/>
    </source>
</evidence>
<comment type="subcellular location">
    <subcellularLocation>
        <location evidence="1">Membrane</location>
        <topology evidence="1">Multi-pass membrane protein</topology>
    </subcellularLocation>
</comment>
<keyword evidence="9" id="KW-0560">Oxidoreductase</keyword>
<protein>
    <recommendedName>
        <fullName evidence="9">Fatty acyl-CoA reductase</fullName>
        <ecNumber evidence="9">1.2.1.84</ecNumber>
    </recommendedName>
</protein>
<dbReference type="EMBL" id="OA882216">
    <property type="protein sequence ID" value="CAD7273848.1"/>
    <property type="molecule type" value="Genomic_DNA"/>
</dbReference>